<reference evidence="2" key="1">
    <citation type="submission" date="2020-10" db="EMBL/GenBank/DDBJ databases">
        <authorList>
            <person name="Gilroy R."/>
        </authorList>
    </citation>
    <scope>NUCLEOTIDE SEQUENCE</scope>
    <source>
        <strain evidence="2">ChiSjej5B23-6657</strain>
    </source>
</reference>
<evidence type="ECO:0000313" key="2">
    <source>
        <dbReference type="EMBL" id="HIR70041.1"/>
    </source>
</evidence>
<proteinExistence type="predicted"/>
<organism evidence="2 3">
    <name type="scientific">Candidatus Pullilachnospira gallistercoris</name>
    <dbReference type="NCBI Taxonomy" id="2840911"/>
    <lineage>
        <taxon>Bacteria</taxon>
        <taxon>Bacillati</taxon>
        <taxon>Bacillota</taxon>
        <taxon>Clostridia</taxon>
        <taxon>Lachnospirales</taxon>
        <taxon>Lachnospiraceae</taxon>
        <taxon>Lachnospiraceae incertae sedis</taxon>
        <taxon>Candidatus Pullilachnospira</taxon>
    </lineage>
</organism>
<evidence type="ECO:0000256" key="1">
    <source>
        <dbReference type="SAM" id="MobiDB-lite"/>
    </source>
</evidence>
<reference evidence="2" key="2">
    <citation type="journal article" date="2021" name="PeerJ">
        <title>Extensive microbial diversity within the chicken gut microbiome revealed by metagenomics and culture.</title>
        <authorList>
            <person name="Gilroy R."/>
            <person name="Ravi A."/>
            <person name="Getino M."/>
            <person name="Pursley I."/>
            <person name="Horton D.L."/>
            <person name="Alikhan N.F."/>
            <person name="Baker D."/>
            <person name="Gharbi K."/>
            <person name="Hall N."/>
            <person name="Watson M."/>
            <person name="Adriaenssens E.M."/>
            <person name="Foster-Nyarko E."/>
            <person name="Jarju S."/>
            <person name="Secka A."/>
            <person name="Antonio M."/>
            <person name="Oren A."/>
            <person name="Chaudhuri R.R."/>
            <person name="La Ragione R."/>
            <person name="Hildebrand F."/>
            <person name="Pallen M.J."/>
        </authorList>
    </citation>
    <scope>NUCLEOTIDE SEQUENCE</scope>
    <source>
        <strain evidence="2">ChiSjej5B23-6657</strain>
    </source>
</reference>
<gene>
    <name evidence="2" type="ORF">IAA55_02030</name>
</gene>
<protein>
    <submittedName>
        <fullName evidence="2">Uncharacterized protein</fullName>
    </submittedName>
</protein>
<feature type="compositionally biased region" description="Acidic residues" evidence="1">
    <location>
        <begin position="202"/>
        <end position="212"/>
    </location>
</feature>
<comment type="caution">
    <text evidence="2">The sequence shown here is derived from an EMBL/GenBank/DDBJ whole genome shotgun (WGS) entry which is preliminary data.</text>
</comment>
<feature type="compositionally biased region" description="Basic and acidic residues" evidence="1">
    <location>
        <begin position="213"/>
        <end position="251"/>
    </location>
</feature>
<dbReference type="EMBL" id="DVHM01000034">
    <property type="protein sequence ID" value="HIR70041.1"/>
    <property type="molecule type" value="Genomic_DNA"/>
</dbReference>
<accession>A0A9D1E8Q1</accession>
<dbReference type="Proteomes" id="UP000823912">
    <property type="component" value="Unassembled WGS sequence"/>
</dbReference>
<evidence type="ECO:0000313" key="3">
    <source>
        <dbReference type="Proteomes" id="UP000823912"/>
    </source>
</evidence>
<dbReference type="AlphaFoldDB" id="A0A9D1E8Q1"/>
<sequence length="264" mass="30786">MGAQDRTEKVLRDIHVLFSKAEPFEGSKQRVVVDKNEVMELLKELNGCMYDMMEEYELTKRSRDKADREAQKKRDDMAFEASRNAEDIYAASIMYTDNALARIGDIMKKATEEVEDIFHETEESLKKERQEIKSNQLDLKGQLQELIDTQKYLRLIEEENRRIASEKKKDEGEVEEPSPYAAIKPEIHINKEYFAQAGIPLEDGEDSQETEEDSRSETDLKRSAELSRELDEDYFQWKEQQEGSGEEPDHRGRGKGFSLFGKKW</sequence>
<name>A0A9D1E8Q1_9FIRM</name>
<feature type="region of interest" description="Disordered" evidence="1">
    <location>
        <begin position="165"/>
        <end position="264"/>
    </location>
</feature>